<dbReference type="InterPro" id="IPR036388">
    <property type="entry name" value="WH-like_DNA-bd_sf"/>
</dbReference>
<gene>
    <name evidence="8" type="ORF">JE024_07010</name>
</gene>
<dbReference type="Pfam" id="PF00931">
    <property type="entry name" value="NB-ARC"/>
    <property type="match status" value="1"/>
</dbReference>
<dbReference type="SMART" id="SM00382">
    <property type="entry name" value="AAA"/>
    <property type="match status" value="1"/>
</dbReference>
<dbReference type="SMART" id="SM00862">
    <property type="entry name" value="Trans_reg_C"/>
    <property type="match status" value="1"/>
</dbReference>
<keyword evidence="4 6" id="KW-0238">DNA-binding</keyword>
<dbReference type="EMBL" id="JAFEJA010000001">
    <property type="protein sequence ID" value="MBM9618500.1"/>
    <property type="molecule type" value="Genomic_DNA"/>
</dbReference>
<evidence type="ECO:0000259" key="7">
    <source>
        <dbReference type="PROSITE" id="PS51755"/>
    </source>
</evidence>
<dbReference type="InterPro" id="IPR005158">
    <property type="entry name" value="BTAD"/>
</dbReference>
<evidence type="ECO:0000256" key="4">
    <source>
        <dbReference type="ARBA" id="ARBA00023125"/>
    </source>
</evidence>
<evidence type="ECO:0000256" key="2">
    <source>
        <dbReference type="ARBA" id="ARBA00023012"/>
    </source>
</evidence>
<dbReference type="PANTHER" id="PTHR35807">
    <property type="entry name" value="TRANSCRIPTIONAL REGULATOR REDD-RELATED"/>
    <property type="match status" value="1"/>
</dbReference>
<dbReference type="InterPro" id="IPR003593">
    <property type="entry name" value="AAA+_ATPase"/>
</dbReference>
<dbReference type="Proteomes" id="UP000664109">
    <property type="component" value="Unassembled WGS sequence"/>
</dbReference>
<dbReference type="InterPro" id="IPR027417">
    <property type="entry name" value="P-loop_NTPase"/>
</dbReference>
<dbReference type="Gene3D" id="1.25.40.10">
    <property type="entry name" value="Tetratricopeptide repeat domain"/>
    <property type="match status" value="1"/>
</dbReference>
<evidence type="ECO:0000256" key="3">
    <source>
        <dbReference type="ARBA" id="ARBA00023015"/>
    </source>
</evidence>
<evidence type="ECO:0000256" key="1">
    <source>
        <dbReference type="ARBA" id="ARBA00005820"/>
    </source>
</evidence>
<organism evidence="8 9">
    <name type="scientific">Streptomyces zhihengii</name>
    <dbReference type="NCBI Taxonomy" id="1818004"/>
    <lineage>
        <taxon>Bacteria</taxon>
        <taxon>Bacillati</taxon>
        <taxon>Actinomycetota</taxon>
        <taxon>Actinomycetes</taxon>
        <taxon>Kitasatosporales</taxon>
        <taxon>Streptomycetaceae</taxon>
        <taxon>Streptomyces</taxon>
    </lineage>
</organism>
<keyword evidence="2" id="KW-0902">Two-component regulatory system</keyword>
<dbReference type="CDD" id="cd15831">
    <property type="entry name" value="BTAD"/>
    <property type="match status" value="1"/>
</dbReference>
<sequence length="635" mass="69042">MRAWCDGTEVLLGPPKQRAVIGVLVSRINEIVGVEEIVDAVWGSAVPQTAANGVHTYVAGLRRVLDPGRGRRESGGVLVSSGGGYALCLDPGHVDTALFERHHAQARRLHGQGRLPEALREFDTALGLWRGDAYANVPGPFAEMERTRLGELRMTAVEEWAADMLAVGRHAEVVPVLSNLVAKEPLRERLRWFLMLTLYRCGRRAHALGVYRETRRLLSEELGLEPGIELQTLHSHILEGHPDLLGRVTDVAALRESCRPHGRTPAQQPLTESLVRPAQLPYSARGFVGRSTELAELDLLTAQSGGRPEMRPTLVVLEGAPGVGKSTLALHAARRLAGRFPDGQLYVDLEGSARRHRALSGLDALAQVLRSLGVPNSRLPDDLAGRTALYRSLMHGKRMLVVLDDAVNAEQVRPLVPSGPSCVLVTSRRAQRGLVVRDGAYRIGLKPLDLGESVRLLTYLIGEGRMEGQREAAARLAEMCGRLPLALRIAAEGLADHPRLSFADMVQQHAAEEGRLDRLAVEDDVAASLRAAYDVVYDALPADAARLFRLLGLHQGELITAAAGAALTETDPSTAAQLLQVLADHHMIEEAGGGVFRFHTLLRIYAAECAEREPSRHRTVALARLLAEEEFASAI</sequence>
<feature type="DNA-binding region" description="OmpR/PhoB-type" evidence="6">
    <location>
        <begin position="1"/>
        <end position="89"/>
    </location>
</feature>
<keyword evidence="9" id="KW-1185">Reference proteome</keyword>
<dbReference type="PRINTS" id="PR00364">
    <property type="entry name" value="DISEASERSIST"/>
</dbReference>
<dbReference type="InterPro" id="IPR051677">
    <property type="entry name" value="AfsR-DnrI-RedD_regulator"/>
</dbReference>
<evidence type="ECO:0000256" key="6">
    <source>
        <dbReference type="PROSITE-ProRule" id="PRU01091"/>
    </source>
</evidence>
<comment type="similarity">
    <text evidence="1">Belongs to the AfsR/DnrI/RedD regulatory family.</text>
</comment>
<dbReference type="InterPro" id="IPR002182">
    <property type="entry name" value="NB-ARC"/>
</dbReference>
<evidence type="ECO:0000313" key="8">
    <source>
        <dbReference type="EMBL" id="MBM9618500.1"/>
    </source>
</evidence>
<feature type="domain" description="OmpR/PhoB-type" evidence="7">
    <location>
        <begin position="1"/>
        <end position="89"/>
    </location>
</feature>
<protein>
    <submittedName>
        <fullName evidence="8">AfsR/SARP family transcriptional regulator</fullName>
    </submittedName>
</protein>
<dbReference type="PANTHER" id="PTHR35807:SF1">
    <property type="entry name" value="TRANSCRIPTIONAL REGULATOR REDD"/>
    <property type="match status" value="1"/>
</dbReference>
<dbReference type="SUPFAM" id="SSF52540">
    <property type="entry name" value="P-loop containing nucleoside triphosphate hydrolases"/>
    <property type="match status" value="1"/>
</dbReference>
<evidence type="ECO:0000313" key="9">
    <source>
        <dbReference type="Proteomes" id="UP000664109"/>
    </source>
</evidence>
<accession>A0ABS2ULV0</accession>
<comment type="caution">
    <text evidence="8">The sequence shown here is derived from an EMBL/GenBank/DDBJ whole genome shotgun (WGS) entry which is preliminary data.</text>
</comment>
<dbReference type="SMART" id="SM01043">
    <property type="entry name" value="BTAD"/>
    <property type="match status" value="1"/>
</dbReference>
<dbReference type="Gene3D" id="1.10.10.10">
    <property type="entry name" value="Winged helix-like DNA-binding domain superfamily/Winged helix DNA-binding domain"/>
    <property type="match status" value="1"/>
</dbReference>
<dbReference type="InterPro" id="IPR016032">
    <property type="entry name" value="Sig_transdc_resp-reg_C-effctor"/>
</dbReference>
<dbReference type="InterPro" id="IPR001867">
    <property type="entry name" value="OmpR/PhoB-type_DNA-bd"/>
</dbReference>
<dbReference type="Gene3D" id="3.40.50.300">
    <property type="entry name" value="P-loop containing nucleotide triphosphate hydrolases"/>
    <property type="match status" value="1"/>
</dbReference>
<proteinExistence type="inferred from homology"/>
<dbReference type="SUPFAM" id="SSF48452">
    <property type="entry name" value="TPR-like"/>
    <property type="match status" value="1"/>
</dbReference>
<reference evidence="8 9" key="1">
    <citation type="journal article" date="2016" name="Arch. Microbiol.">
        <title>Streptomyces zhihengii sp. nov., isolated from rhizospheric soil of Psammosilene tunicoides.</title>
        <authorList>
            <person name="Huang M.J."/>
            <person name="Fei J.J."/>
            <person name="Salam N."/>
            <person name="Kim C.J."/>
            <person name="Hozzein W.N."/>
            <person name="Xiao M."/>
            <person name="Huang H.Q."/>
            <person name="Li W.J."/>
        </authorList>
    </citation>
    <scope>NUCLEOTIDE SEQUENCE [LARGE SCALE GENOMIC DNA]</scope>
    <source>
        <strain evidence="8 9">YIM T102</strain>
    </source>
</reference>
<name>A0ABS2ULV0_9ACTN</name>
<evidence type="ECO:0000256" key="5">
    <source>
        <dbReference type="ARBA" id="ARBA00023163"/>
    </source>
</evidence>
<keyword evidence="5" id="KW-0804">Transcription</keyword>
<dbReference type="Pfam" id="PF00486">
    <property type="entry name" value="Trans_reg_C"/>
    <property type="match status" value="1"/>
</dbReference>
<dbReference type="PROSITE" id="PS51755">
    <property type="entry name" value="OMPR_PHOB"/>
    <property type="match status" value="1"/>
</dbReference>
<dbReference type="InterPro" id="IPR011990">
    <property type="entry name" value="TPR-like_helical_dom_sf"/>
</dbReference>
<dbReference type="SUPFAM" id="SSF46894">
    <property type="entry name" value="C-terminal effector domain of the bipartite response regulators"/>
    <property type="match status" value="1"/>
</dbReference>
<dbReference type="Pfam" id="PF03704">
    <property type="entry name" value="BTAD"/>
    <property type="match status" value="1"/>
</dbReference>
<keyword evidence="3" id="KW-0805">Transcription regulation</keyword>